<dbReference type="AlphaFoldDB" id="A0A4Y2G8Y7"/>
<evidence type="ECO:0000313" key="1">
    <source>
        <dbReference type="EMBL" id="GBM48384.1"/>
    </source>
</evidence>
<accession>A0A4Y2G8Y7</accession>
<evidence type="ECO:0000313" key="2">
    <source>
        <dbReference type="Proteomes" id="UP000499080"/>
    </source>
</evidence>
<dbReference type="EMBL" id="BGPR01001213">
    <property type="protein sequence ID" value="GBM48384.1"/>
    <property type="molecule type" value="Genomic_DNA"/>
</dbReference>
<comment type="caution">
    <text evidence="1">The sequence shown here is derived from an EMBL/GenBank/DDBJ whole genome shotgun (WGS) entry which is preliminary data.</text>
</comment>
<sequence length="112" mass="12635">MHQKESIFEVTTVGLSVNTITQKSIFEVTSVGLSVDTKTQKSIFEVTSVGLSVDTTTKKSNELHERNLVCGLHTKIVDFHQILDTIRLEEIRLSLHPCAYERITQIHKELNG</sequence>
<organism evidence="1 2">
    <name type="scientific">Araneus ventricosus</name>
    <name type="common">Orbweaver spider</name>
    <name type="synonym">Epeira ventricosa</name>
    <dbReference type="NCBI Taxonomy" id="182803"/>
    <lineage>
        <taxon>Eukaryota</taxon>
        <taxon>Metazoa</taxon>
        <taxon>Ecdysozoa</taxon>
        <taxon>Arthropoda</taxon>
        <taxon>Chelicerata</taxon>
        <taxon>Arachnida</taxon>
        <taxon>Araneae</taxon>
        <taxon>Araneomorphae</taxon>
        <taxon>Entelegynae</taxon>
        <taxon>Araneoidea</taxon>
        <taxon>Araneidae</taxon>
        <taxon>Araneus</taxon>
    </lineage>
</organism>
<proteinExistence type="predicted"/>
<protein>
    <submittedName>
        <fullName evidence="1">Uncharacterized protein</fullName>
    </submittedName>
</protein>
<name>A0A4Y2G8Y7_ARAVE</name>
<keyword evidence="2" id="KW-1185">Reference proteome</keyword>
<dbReference type="Proteomes" id="UP000499080">
    <property type="component" value="Unassembled WGS sequence"/>
</dbReference>
<reference evidence="1 2" key="1">
    <citation type="journal article" date="2019" name="Sci. Rep.">
        <title>Orb-weaving spider Araneus ventricosus genome elucidates the spidroin gene catalogue.</title>
        <authorList>
            <person name="Kono N."/>
            <person name="Nakamura H."/>
            <person name="Ohtoshi R."/>
            <person name="Moran D.A.P."/>
            <person name="Shinohara A."/>
            <person name="Yoshida Y."/>
            <person name="Fujiwara M."/>
            <person name="Mori M."/>
            <person name="Tomita M."/>
            <person name="Arakawa K."/>
        </authorList>
    </citation>
    <scope>NUCLEOTIDE SEQUENCE [LARGE SCALE GENOMIC DNA]</scope>
</reference>
<gene>
    <name evidence="1" type="ORF">AVEN_103569_1</name>
</gene>